<name>A0A975JG77_9RHOB</name>
<dbReference type="RefSeq" id="WP_212705920.1">
    <property type="nucleotide sequence ID" value="NZ_CP073581.1"/>
</dbReference>
<sequence length="175" mass="18737">MRSTLPLLLIAATALGGCAVVRDSAVNPANWFGRSAPAPVAAEDAKPVNPLIPQGGGGLFGRRAVTEETYEGRPFEEVVDLKVERVPGGAIIRATGRAARQGIYSVQLTPANEDELPENGVLVYRLEGVRPDFNTPVGTQPTREVTAGRRLSDQQLRGVRSIRVEGTQSARVARR</sequence>
<keyword evidence="1" id="KW-0732">Signal</keyword>
<evidence type="ECO:0000313" key="3">
    <source>
        <dbReference type="Proteomes" id="UP000683291"/>
    </source>
</evidence>
<gene>
    <name evidence="2" type="ORF">KDD17_07190</name>
</gene>
<dbReference type="EMBL" id="CP073581">
    <property type="protein sequence ID" value="QUJ77727.1"/>
    <property type="molecule type" value="Genomic_DNA"/>
</dbReference>
<reference evidence="2" key="1">
    <citation type="submission" date="2021-04" db="EMBL/GenBank/DDBJ databases">
        <title>Complete genome sequence for Sulfitobacter sp. strain JK7-1.</title>
        <authorList>
            <person name="Park S.-J."/>
        </authorList>
    </citation>
    <scope>NUCLEOTIDE SEQUENCE</scope>
    <source>
        <strain evidence="2">JK7-1</strain>
    </source>
</reference>
<accession>A0A975JG77</accession>
<protein>
    <recommendedName>
        <fullName evidence="4">Lipoprotein</fullName>
    </recommendedName>
</protein>
<feature type="chain" id="PRO_5037616734" description="Lipoprotein" evidence="1">
    <location>
        <begin position="20"/>
        <end position="175"/>
    </location>
</feature>
<dbReference type="Proteomes" id="UP000683291">
    <property type="component" value="Chromosome 1"/>
</dbReference>
<dbReference type="PROSITE" id="PS51257">
    <property type="entry name" value="PROKAR_LIPOPROTEIN"/>
    <property type="match status" value="1"/>
</dbReference>
<dbReference type="KEGG" id="sual:KDD17_07190"/>
<dbReference type="AlphaFoldDB" id="A0A975JG77"/>
<keyword evidence="3" id="KW-1185">Reference proteome</keyword>
<feature type="signal peptide" evidence="1">
    <location>
        <begin position="1"/>
        <end position="19"/>
    </location>
</feature>
<proteinExistence type="predicted"/>
<evidence type="ECO:0008006" key="4">
    <source>
        <dbReference type="Google" id="ProtNLM"/>
    </source>
</evidence>
<evidence type="ECO:0000256" key="1">
    <source>
        <dbReference type="SAM" id="SignalP"/>
    </source>
</evidence>
<organism evidence="2 3">
    <name type="scientific">Sulfitobacter albidus</name>
    <dbReference type="NCBI Taxonomy" id="2829501"/>
    <lineage>
        <taxon>Bacteria</taxon>
        <taxon>Pseudomonadati</taxon>
        <taxon>Pseudomonadota</taxon>
        <taxon>Alphaproteobacteria</taxon>
        <taxon>Rhodobacterales</taxon>
        <taxon>Roseobacteraceae</taxon>
        <taxon>Sulfitobacter</taxon>
    </lineage>
</organism>
<evidence type="ECO:0000313" key="2">
    <source>
        <dbReference type="EMBL" id="QUJ77727.1"/>
    </source>
</evidence>